<organism evidence="12">
    <name type="scientific">Amblyomma triste</name>
    <name type="common">Neotropical tick</name>
    <dbReference type="NCBI Taxonomy" id="251400"/>
    <lineage>
        <taxon>Eukaryota</taxon>
        <taxon>Metazoa</taxon>
        <taxon>Ecdysozoa</taxon>
        <taxon>Arthropoda</taxon>
        <taxon>Chelicerata</taxon>
        <taxon>Arachnida</taxon>
        <taxon>Acari</taxon>
        <taxon>Parasitiformes</taxon>
        <taxon>Ixodida</taxon>
        <taxon>Ixodoidea</taxon>
        <taxon>Ixodidae</taxon>
        <taxon>Amblyomminae</taxon>
        <taxon>Amblyomma</taxon>
    </lineage>
</organism>
<evidence type="ECO:0000256" key="6">
    <source>
        <dbReference type="ARBA" id="ARBA00022660"/>
    </source>
</evidence>
<dbReference type="InterPro" id="IPR026627">
    <property type="entry name" value="NDUFB2_animal"/>
</dbReference>
<evidence type="ECO:0000256" key="10">
    <source>
        <dbReference type="ARBA" id="ARBA00023128"/>
    </source>
</evidence>
<keyword evidence="6" id="KW-0679">Respiratory chain</keyword>
<keyword evidence="11" id="KW-0472">Membrane</keyword>
<reference evidence="12" key="1">
    <citation type="submission" date="2014-03" db="EMBL/GenBank/DDBJ databases">
        <title>The sialotranscriptome of Amblyomma triste, Amblyomma parvum and Amblyomma cajennense ticks, uncovered by 454-based RNA-seq.</title>
        <authorList>
            <person name="Garcia G.R."/>
            <person name="Gardinassi L.G."/>
            <person name="Ribeiro J.M."/>
            <person name="Anatriello E."/>
            <person name="Ferreira B.R."/>
            <person name="Moreira H.N."/>
            <person name="Mafra C."/>
            <person name="Olegario M.M."/>
            <person name="Szabo P.J."/>
            <person name="Miranda-Santos I.K."/>
            <person name="Maruyama S.R."/>
        </authorList>
    </citation>
    <scope>NUCLEOTIDE SEQUENCE</scope>
    <source>
        <strain evidence="12">Mato Grasso do Sul</strain>
        <tissue evidence="12">Salivary glands</tissue>
    </source>
</reference>
<keyword evidence="7" id="KW-0999">Mitochondrion inner membrane</keyword>
<dbReference type="PANTHER" id="PTHR15223:SF1">
    <property type="entry name" value="NADH DEHYDROGENASE [UBIQUINONE] 1 BETA SUBCOMPLEX SUBUNIT 2, MITOCHONDRIAL"/>
    <property type="match status" value="1"/>
</dbReference>
<comment type="similarity">
    <text evidence="3">Belongs to the complex I NDUFB2 subunit family.</text>
</comment>
<evidence type="ECO:0000256" key="2">
    <source>
        <dbReference type="ARBA" id="ARBA00004443"/>
    </source>
</evidence>
<evidence type="ECO:0000256" key="8">
    <source>
        <dbReference type="ARBA" id="ARBA00022946"/>
    </source>
</evidence>
<protein>
    <submittedName>
        <fullName evidence="12">Putative mitochondrial nadh ubiquinone oxidoreductase aggg subunit</fullName>
    </submittedName>
</protein>
<dbReference type="Pfam" id="PF14813">
    <property type="entry name" value="NADH_B2"/>
    <property type="match status" value="1"/>
</dbReference>
<evidence type="ECO:0000256" key="7">
    <source>
        <dbReference type="ARBA" id="ARBA00022792"/>
    </source>
</evidence>
<keyword evidence="12" id="KW-0830">Ubiquinone</keyword>
<sequence length="98" mass="11365">MIGALVRTAVRTRSAIVPVTRTSVRHSGHGEGEWMYRRGITEAEVDPRDKRLGEVIMTVAWWWFFYHLFTDYEHLTGHFLRPSASSFTDEELGIPKDE</sequence>
<evidence type="ECO:0000256" key="5">
    <source>
        <dbReference type="ARBA" id="ARBA00022448"/>
    </source>
</evidence>
<comment type="function">
    <text evidence="1">Accessory subunit of the mitochondrial membrane respiratory chain NADH dehydrogenase (Complex I), that is believed not to be involved in catalysis. Complex I functions in the transfer of electrons from NADH to the respiratory chain. The immediate electron acceptor for the enzyme is believed to be ubiquinone.</text>
</comment>
<evidence type="ECO:0000256" key="3">
    <source>
        <dbReference type="ARBA" id="ARBA00005923"/>
    </source>
</evidence>
<keyword evidence="9" id="KW-0249">Electron transport</keyword>
<evidence type="ECO:0000256" key="4">
    <source>
        <dbReference type="ARBA" id="ARBA00011533"/>
    </source>
</evidence>
<keyword evidence="5" id="KW-0813">Transport</keyword>
<accession>A0A023G6K8</accession>
<comment type="subunit">
    <text evidence="4">Complex I is composed of 45 different subunits.</text>
</comment>
<dbReference type="PANTHER" id="PTHR15223">
    <property type="entry name" value="NADH-UBIQUINONE OXIDOREDUCTASE AGGG SUBUNIT"/>
    <property type="match status" value="1"/>
</dbReference>
<evidence type="ECO:0000256" key="11">
    <source>
        <dbReference type="ARBA" id="ARBA00023136"/>
    </source>
</evidence>
<keyword evidence="8" id="KW-0809">Transit peptide</keyword>
<comment type="subcellular location">
    <subcellularLocation>
        <location evidence="2">Mitochondrion inner membrane</location>
        <topology evidence="2">Peripheral membrane protein</topology>
        <orientation evidence="2">Matrix side</orientation>
    </subcellularLocation>
</comment>
<keyword evidence="10" id="KW-0496">Mitochondrion</keyword>
<evidence type="ECO:0000256" key="1">
    <source>
        <dbReference type="ARBA" id="ARBA00003195"/>
    </source>
</evidence>
<evidence type="ECO:0000313" key="12">
    <source>
        <dbReference type="EMBL" id="JAC29439.1"/>
    </source>
</evidence>
<proteinExistence type="evidence at transcript level"/>
<evidence type="ECO:0000256" key="9">
    <source>
        <dbReference type="ARBA" id="ARBA00022982"/>
    </source>
</evidence>
<dbReference type="GO" id="GO:0005743">
    <property type="term" value="C:mitochondrial inner membrane"/>
    <property type="evidence" value="ECO:0007669"/>
    <property type="project" value="UniProtKB-SubCell"/>
</dbReference>
<dbReference type="AlphaFoldDB" id="A0A023G6K8"/>
<dbReference type="GO" id="GO:0045271">
    <property type="term" value="C:respiratory chain complex I"/>
    <property type="evidence" value="ECO:0007669"/>
    <property type="project" value="InterPro"/>
</dbReference>
<dbReference type="EMBL" id="GBBM01005979">
    <property type="protein sequence ID" value="JAC29439.1"/>
    <property type="molecule type" value="mRNA"/>
</dbReference>
<name>A0A023G6K8_AMBTT</name>
<dbReference type="GO" id="GO:0032981">
    <property type="term" value="P:mitochondrial respiratory chain complex I assembly"/>
    <property type="evidence" value="ECO:0007669"/>
    <property type="project" value="TreeGrafter"/>
</dbReference>